<proteinExistence type="predicted"/>
<dbReference type="RefSeq" id="WP_102697835.1">
    <property type="nucleotide sequence ID" value="NZ_PNGJ01000009.1"/>
</dbReference>
<dbReference type="InterPro" id="IPR008719">
    <property type="entry name" value="N2O_reductase_NosL"/>
</dbReference>
<organism evidence="2 3">
    <name type="scientific">Hoylesella buccalis</name>
    <dbReference type="NCBI Taxonomy" id="28127"/>
    <lineage>
        <taxon>Bacteria</taxon>
        <taxon>Pseudomonadati</taxon>
        <taxon>Bacteroidota</taxon>
        <taxon>Bacteroidia</taxon>
        <taxon>Bacteroidales</taxon>
        <taxon>Prevotellaceae</taxon>
        <taxon>Hoylesella</taxon>
    </lineage>
</organism>
<sequence length="172" mass="19220">MKMLRFNDIKSAPALLAALIFTLFFSACSVDDKPQAMNLGKDDCSACQMTIVNGQFACELITDKGKCFKFDDLSCLFNYIAQNEIDENKILKMYVGDYEHPENLIDLKTANLVLGKDIASPMGGGVAAFSNRDHAAKYAQDTKSMLLTSWTVLRKRGHLEELTDKPMQPMKH</sequence>
<keyword evidence="1" id="KW-0732">Signal</keyword>
<dbReference type="PROSITE" id="PS51257">
    <property type="entry name" value="PROKAR_LIPOPROTEIN"/>
    <property type="match status" value="1"/>
</dbReference>
<evidence type="ECO:0000313" key="3">
    <source>
        <dbReference type="Proteomes" id="UP000235564"/>
    </source>
</evidence>
<comment type="caution">
    <text evidence="2">The sequence shown here is derived from an EMBL/GenBank/DDBJ whole genome shotgun (WGS) entry which is preliminary data.</text>
</comment>
<feature type="signal peptide" evidence="1">
    <location>
        <begin position="1"/>
        <end position="29"/>
    </location>
</feature>
<dbReference type="SUPFAM" id="SSF160387">
    <property type="entry name" value="NosL/MerB-like"/>
    <property type="match status" value="1"/>
</dbReference>
<accession>A0A2N6QNZ1</accession>
<dbReference type="AlphaFoldDB" id="A0A2N6QNZ1"/>
<name>A0A2N6QNZ1_9BACT</name>
<dbReference type="OrthoDB" id="9792749at2"/>
<dbReference type="PANTHER" id="PTHR41247">
    <property type="entry name" value="HTH-TYPE TRANSCRIPTIONAL REPRESSOR YCNK"/>
    <property type="match status" value="1"/>
</dbReference>
<evidence type="ECO:0000256" key="1">
    <source>
        <dbReference type="SAM" id="SignalP"/>
    </source>
</evidence>
<reference evidence="2 3" key="1">
    <citation type="submission" date="2017-09" db="EMBL/GenBank/DDBJ databases">
        <title>Bacterial strain isolated from the female urinary microbiota.</title>
        <authorList>
            <person name="Thomas-White K."/>
            <person name="Kumar N."/>
            <person name="Forster S."/>
            <person name="Putonti C."/>
            <person name="Lawley T."/>
            <person name="Wolfe A.J."/>
        </authorList>
    </citation>
    <scope>NUCLEOTIDE SEQUENCE [LARGE SCALE GENOMIC DNA]</scope>
    <source>
        <strain evidence="2 3">UMB0536</strain>
    </source>
</reference>
<evidence type="ECO:0000313" key="2">
    <source>
        <dbReference type="EMBL" id="PMC23292.1"/>
    </source>
</evidence>
<protein>
    <recommendedName>
        <fullName evidence="4">Nitrous oxide reductase</fullName>
    </recommendedName>
</protein>
<dbReference type="EMBL" id="PNGJ01000009">
    <property type="protein sequence ID" value="PMC23292.1"/>
    <property type="molecule type" value="Genomic_DNA"/>
</dbReference>
<dbReference type="PANTHER" id="PTHR41247:SF1">
    <property type="entry name" value="HTH-TYPE TRANSCRIPTIONAL REPRESSOR YCNK"/>
    <property type="match status" value="1"/>
</dbReference>
<dbReference type="Proteomes" id="UP000235564">
    <property type="component" value="Unassembled WGS sequence"/>
</dbReference>
<gene>
    <name evidence="2" type="ORF">CJ231_10030</name>
</gene>
<dbReference type="Pfam" id="PF05573">
    <property type="entry name" value="NosL"/>
    <property type="match status" value="1"/>
</dbReference>
<feature type="chain" id="PRO_5014613946" description="Nitrous oxide reductase" evidence="1">
    <location>
        <begin position="30"/>
        <end position="172"/>
    </location>
</feature>
<evidence type="ECO:0008006" key="4">
    <source>
        <dbReference type="Google" id="ProtNLM"/>
    </source>
</evidence>